<evidence type="ECO:0000256" key="1">
    <source>
        <dbReference type="ARBA" id="ARBA00004141"/>
    </source>
</evidence>
<feature type="transmembrane region" description="Helical" evidence="10">
    <location>
        <begin position="716"/>
        <end position="734"/>
    </location>
</feature>
<dbReference type="GO" id="GO:0140359">
    <property type="term" value="F:ABC-type transporter activity"/>
    <property type="evidence" value="ECO:0007669"/>
    <property type="project" value="InterPro"/>
</dbReference>
<keyword evidence="4 10" id="KW-0812">Transmembrane</keyword>
<evidence type="ECO:0000256" key="8">
    <source>
        <dbReference type="ARBA" id="ARBA00023136"/>
    </source>
</evidence>
<dbReference type="GO" id="GO:0005524">
    <property type="term" value="F:ATP binding"/>
    <property type="evidence" value="ECO:0007669"/>
    <property type="project" value="UniProtKB-KW"/>
</dbReference>
<keyword evidence="14" id="KW-1185">Reference proteome</keyword>
<evidence type="ECO:0000256" key="2">
    <source>
        <dbReference type="ARBA" id="ARBA00006012"/>
    </source>
</evidence>
<dbReference type="PANTHER" id="PTHR19241">
    <property type="entry name" value="ATP-BINDING CASSETTE TRANSPORTER"/>
    <property type="match status" value="1"/>
</dbReference>
<feature type="domain" description="PDZ" evidence="11">
    <location>
        <begin position="570"/>
        <end position="671"/>
    </location>
</feature>
<feature type="region of interest" description="Disordered" evidence="9">
    <location>
        <begin position="121"/>
        <end position="141"/>
    </location>
</feature>
<dbReference type="InterPro" id="IPR003439">
    <property type="entry name" value="ABC_transporter-like_ATP-bd"/>
</dbReference>
<feature type="transmembrane region" description="Helical" evidence="10">
    <location>
        <begin position="787"/>
        <end position="813"/>
    </location>
</feature>
<evidence type="ECO:0000313" key="14">
    <source>
        <dbReference type="Proteomes" id="UP000244005"/>
    </source>
</evidence>
<protein>
    <recommendedName>
        <fullName evidence="15">ATP-binding cassette transporter</fullName>
    </recommendedName>
</protein>
<dbReference type="SMART" id="SM00382">
    <property type="entry name" value="AAA"/>
    <property type="match status" value="2"/>
</dbReference>
<dbReference type="PROSITE" id="PS50106">
    <property type="entry name" value="PDZ"/>
    <property type="match status" value="1"/>
</dbReference>
<organism evidence="13 14">
    <name type="scientific">Marchantia polymorpha</name>
    <name type="common">Common liverwort</name>
    <name type="synonym">Marchantia aquatica</name>
    <dbReference type="NCBI Taxonomy" id="3197"/>
    <lineage>
        <taxon>Eukaryota</taxon>
        <taxon>Viridiplantae</taxon>
        <taxon>Streptophyta</taxon>
        <taxon>Embryophyta</taxon>
        <taxon>Marchantiophyta</taxon>
        <taxon>Marchantiopsida</taxon>
        <taxon>Marchantiidae</taxon>
        <taxon>Marchantiales</taxon>
        <taxon>Marchantiaceae</taxon>
        <taxon>Marchantia</taxon>
    </lineage>
</organism>
<keyword evidence="6" id="KW-0067">ATP-binding</keyword>
<dbReference type="Pfam" id="PF00005">
    <property type="entry name" value="ABC_tran"/>
    <property type="match status" value="2"/>
</dbReference>
<sequence length="1643" mass="182134">METKTEDEEKKPPSDPFGIIPSQSIPQESRRPPRPSASNLRTLRRASLDSAQALVNRGQAGRSNSDAAADEAHYFAHKLQEWYDRNQSVDFDSNPAAKQKWLQTIKPTDEKGKSPALEAISAQETTSPAATSSPPHTEVSDMKEKVSALSKEELVDLVLLYYHELVGLGRTQDATRVLQSAIEHVSIQRPVVEGQKTGETGIDKLLNDGLLKFLLKLNKYLPPLPAQVIKFKDVSYFTNVNEAKEGYETVGSMSLKLFLPCIGNRAPPSKFSILQDCTGYLMPGTLTLVCGPPGCGKSSLHKAIAGRLQVDKRTFLNGRVTYNGKGLEEIQPRRVAAYIAQTDRHLPTLSVRETVDFAYKCTSLFPQESAKNSEAVKIVKELGGADLPLELILHLLGLRAVADSAVGSATVRGVSGGERHRVTTAEMVVGTFAVLLLDEISTGLDSSATFDIVSALRTMARVRQITCLLSLLQPSPEVFDMFDRVIVLNEGCIIYQGPKEDVIPYFAELGYAKPKHVDVADFLQEITTSDGVHFVQPGFLPLTHEEFHAAYLRSEMHADVERIVNNPKTIQELWVQSEKPLGLKLHDQFGARPGEKNAVEVFEVEPTGTVATADIQQTSRVKAGDVITGVVGPNGKLEYVSGSAEEFVAEDVVQKVMDTQGTVRLQLERVLEEQNNARTLFQSEYVQDWKTSAKTVFKRQSKLAIRNTIFVIARNVQVLIIAIFTGTLFFKVSSSHQQTAMDLKKSLAFLACMALSLNTVSQIPAQLDERQVFEKQYAARFFRPQSYVLAGSLSGIPYTILETIIYCPLLYWLTGLSGAQQGRHFILYVLIVFVSALAGAALVRLIVSVSGTREGATGLAGLSIVLFLLFAGFLITVNKVPDWWIWMYYLSPLQWGVTALICNEFLSGKYDMPCSAELDYCLPRMHLKVGQAYLDLYGFPTAFLRGVWIPVIILAGYYVFFTCLTFVTVSMLRFEEVKLPSAARLRAAKMKALRLAALQKDPQAPPSDPQMHLKSGAAKEAITMDSAVKFVPMILSFHKITYEVNVPGARDPRLLLAGVSGYARPGTLTALMGSSGAGKTTLLDVLAGRKTMGRITGEILLNGYPKVPDTFARIAGYVEQNDIHTPFISVRESLVFSASLRLPSTANRLQFVKEVMDVLELGEISDKLVGVIGDSGLSVEEAKRLTIGVELVSNPSILFLDEPTSGLDSRAAQIVMRSITSIVKTGRTVICTIHQPSRRLFLAFDHLLLLKRGGRTVYFGPIGKDAEDLLAYFQSLPGVHECGENQNPASYMLEIIGAGIGHSANRDFAIDYSMSSLNQVNVELLETYRFGKGNLGPEPSVKGYAATFWLMFVTVTTRQFKTYWRNIAYSFGRMMLSVILALLLGSAFWQIKYDTTPGMISRLGLIYLSIVFVAITNANNVIPQVNAERPVYYRERASNMYSLLLYNFSWTLAEIPYLCISTLIFCAICFSMAGVATTSAKVFFEYWFIFFEYAASITFFGIFVAMLTPNAETATIIIPIIINFWNMTSGFMIPKSEIPNFWIWLYWINPTMYALNSLNSIAFYCDTSSPPCNSCTTDPTSCPNCDCVRVTDQHNLLAWTLLSVGRSLNYSYRTRDKWVLFAFVIGFCILGVFALKFMRFDRR</sequence>
<dbReference type="Pfam" id="PF19055">
    <property type="entry name" value="ABC2_membrane_7"/>
    <property type="match status" value="2"/>
</dbReference>
<keyword evidence="7 10" id="KW-1133">Transmembrane helix</keyword>
<dbReference type="InterPro" id="IPR034003">
    <property type="entry name" value="ABCG_PDR_2"/>
</dbReference>
<feature type="compositionally biased region" description="Polar residues" evidence="9">
    <location>
        <begin position="122"/>
        <end position="135"/>
    </location>
</feature>
<feature type="domain" description="ABC transporter" evidence="12">
    <location>
        <begin position="229"/>
        <end position="515"/>
    </location>
</feature>
<dbReference type="FunFam" id="3.40.50.300:FF:003489">
    <property type="entry name" value="ABC transporter G family member 39"/>
    <property type="match status" value="1"/>
</dbReference>
<dbReference type="InterPro" id="IPR043926">
    <property type="entry name" value="ABCG_dom"/>
</dbReference>
<feature type="compositionally biased region" description="Basic and acidic residues" evidence="9">
    <location>
        <begin position="1"/>
        <end position="13"/>
    </location>
</feature>
<name>A0A2R6XHJ4_MARPO</name>
<feature type="transmembrane region" description="Helical" evidence="10">
    <location>
        <begin position="1367"/>
        <end position="1391"/>
    </location>
</feature>
<feature type="region of interest" description="Disordered" evidence="9">
    <location>
        <begin position="1"/>
        <end position="68"/>
    </location>
</feature>
<evidence type="ECO:0000256" key="3">
    <source>
        <dbReference type="ARBA" id="ARBA00022448"/>
    </source>
</evidence>
<feature type="domain" description="ABC transporter" evidence="12">
    <location>
        <begin position="1035"/>
        <end position="1278"/>
    </location>
</feature>
<dbReference type="InterPro" id="IPR003593">
    <property type="entry name" value="AAA+_ATPase"/>
</dbReference>
<feature type="transmembrane region" description="Helical" evidence="10">
    <location>
        <begin position="1403"/>
        <end position="1422"/>
    </location>
</feature>
<dbReference type="Pfam" id="PF01061">
    <property type="entry name" value="ABC2_membrane"/>
    <property type="match status" value="2"/>
</dbReference>
<dbReference type="Gene3D" id="3.40.50.300">
    <property type="entry name" value="P-loop containing nucleotide triphosphate hydrolases"/>
    <property type="match status" value="2"/>
</dbReference>
<evidence type="ECO:0000313" key="13">
    <source>
        <dbReference type="EMBL" id="PTQ45570.1"/>
    </source>
</evidence>
<dbReference type="GO" id="GO:0016887">
    <property type="term" value="F:ATP hydrolysis activity"/>
    <property type="evidence" value="ECO:0007669"/>
    <property type="project" value="InterPro"/>
</dbReference>
<dbReference type="InterPro" id="IPR013525">
    <property type="entry name" value="ABC2_TM"/>
</dbReference>
<dbReference type="GO" id="GO:0005886">
    <property type="term" value="C:plasma membrane"/>
    <property type="evidence" value="ECO:0007669"/>
    <property type="project" value="UniProtKB-ARBA"/>
</dbReference>
<evidence type="ECO:0000259" key="12">
    <source>
        <dbReference type="PROSITE" id="PS50893"/>
    </source>
</evidence>
<dbReference type="InterPro" id="IPR027417">
    <property type="entry name" value="P-loop_NTPase"/>
</dbReference>
<comment type="subcellular location">
    <subcellularLocation>
        <location evidence="1">Membrane</location>
        <topology evidence="1">Multi-pass membrane protein</topology>
    </subcellularLocation>
</comment>
<dbReference type="InterPro" id="IPR001478">
    <property type="entry name" value="PDZ"/>
</dbReference>
<evidence type="ECO:0000256" key="6">
    <source>
        <dbReference type="ARBA" id="ARBA00022840"/>
    </source>
</evidence>
<feature type="transmembrane region" description="Helical" evidence="10">
    <location>
        <begin position="1618"/>
        <end position="1638"/>
    </location>
</feature>
<proteinExistence type="inferred from homology"/>
<dbReference type="CDD" id="cd03232">
    <property type="entry name" value="ABCG_PDR_domain2"/>
    <property type="match status" value="1"/>
</dbReference>
<feature type="transmembrane region" description="Helical" evidence="10">
    <location>
        <begin position="1443"/>
        <end position="1474"/>
    </location>
</feature>
<evidence type="ECO:0000256" key="10">
    <source>
        <dbReference type="SAM" id="Phobius"/>
    </source>
</evidence>
<dbReference type="Gramene" id="Mp1g11250.1">
    <property type="protein sequence ID" value="Mp1g11250.1.cds"/>
    <property type="gene ID" value="Mp1g11250"/>
</dbReference>
<evidence type="ECO:0000256" key="5">
    <source>
        <dbReference type="ARBA" id="ARBA00022741"/>
    </source>
</evidence>
<feature type="transmembrane region" description="Helical" evidence="10">
    <location>
        <begin position="825"/>
        <end position="847"/>
    </location>
</feature>
<dbReference type="Proteomes" id="UP000244005">
    <property type="component" value="Unassembled WGS sequence"/>
</dbReference>
<evidence type="ECO:0008006" key="15">
    <source>
        <dbReference type="Google" id="ProtNLM"/>
    </source>
</evidence>
<evidence type="ECO:0000256" key="9">
    <source>
        <dbReference type="SAM" id="MobiDB-lite"/>
    </source>
</evidence>
<evidence type="ECO:0000259" key="11">
    <source>
        <dbReference type="PROSITE" id="PS50106"/>
    </source>
</evidence>
<accession>A0A2R6XHJ4</accession>
<dbReference type="OMA" id="HECGENQ"/>
<feature type="transmembrane region" description="Helical" evidence="10">
    <location>
        <begin position="947"/>
        <end position="969"/>
    </location>
</feature>
<feature type="transmembrane region" description="Helical" evidence="10">
    <location>
        <begin position="1486"/>
        <end position="1507"/>
    </location>
</feature>
<dbReference type="OrthoDB" id="66620at2759"/>
<evidence type="ECO:0000256" key="4">
    <source>
        <dbReference type="ARBA" id="ARBA00022692"/>
    </source>
</evidence>
<feature type="transmembrane region" description="Helical" evidence="10">
    <location>
        <begin position="1514"/>
        <end position="1533"/>
    </location>
</feature>
<evidence type="ECO:0000256" key="7">
    <source>
        <dbReference type="ARBA" id="ARBA00022989"/>
    </source>
</evidence>
<keyword evidence="5" id="KW-0547">Nucleotide-binding</keyword>
<keyword evidence="3" id="KW-0813">Transport</keyword>
<dbReference type="SUPFAM" id="SSF52540">
    <property type="entry name" value="P-loop containing nucleoside triphosphate hydrolases"/>
    <property type="match status" value="2"/>
</dbReference>
<reference evidence="14" key="1">
    <citation type="journal article" date="2017" name="Cell">
        <title>Insights into land plant evolution garnered from the Marchantia polymorpha genome.</title>
        <authorList>
            <person name="Bowman J.L."/>
            <person name="Kohchi T."/>
            <person name="Yamato K.T."/>
            <person name="Jenkins J."/>
            <person name="Shu S."/>
            <person name="Ishizaki K."/>
            <person name="Yamaoka S."/>
            <person name="Nishihama R."/>
            <person name="Nakamura Y."/>
            <person name="Berger F."/>
            <person name="Adam C."/>
            <person name="Aki S.S."/>
            <person name="Althoff F."/>
            <person name="Araki T."/>
            <person name="Arteaga-Vazquez M.A."/>
            <person name="Balasubrmanian S."/>
            <person name="Barry K."/>
            <person name="Bauer D."/>
            <person name="Boehm C.R."/>
            <person name="Briginshaw L."/>
            <person name="Caballero-Perez J."/>
            <person name="Catarino B."/>
            <person name="Chen F."/>
            <person name="Chiyoda S."/>
            <person name="Chovatia M."/>
            <person name="Davies K.M."/>
            <person name="Delmans M."/>
            <person name="Demura T."/>
            <person name="Dierschke T."/>
            <person name="Dolan L."/>
            <person name="Dorantes-Acosta A.E."/>
            <person name="Eklund D.M."/>
            <person name="Florent S.N."/>
            <person name="Flores-Sandoval E."/>
            <person name="Fujiyama A."/>
            <person name="Fukuzawa H."/>
            <person name="Galik B."/>
            <person name="Grimanelli D."/>
            <person name="Grimwood J."/>
            <person name="Grossniklaus U."/>
            <person name="Hamada T."/>
            <person name="Haseloff J."/>
            <person name="Hetherington A.J."/>
            <person name="Higo A."/>
            <person name="Hirakawa Y."/>
            <person name="Hundley H.N."/>
            <person name="Ikeda Y."/>
            <person name="Inoue K."/>
            <person name="Inoue S.I."/>
            <person name="Ishida S."/>
            <person name="Jia Q."/>
            <person name="Kakita M."/>
            <person name="Kanazawa T."/>
            <person name="Kawai Y."/>
            <person name="Kawashima T."/>
            <person name="Kennedy M."/>
            <person name="Kinose K."/>
            <person name="Kinoshita T."/>
            <person name="Kohara Y."/>
            <person name="Koide E."/>
            <person name="Komatsu K."/>
            <person name="Kopischke S."/>
            <person name="Kubo M."/>
            <person name="Kyozuka J."/>
            <person name="Lagercrantz U."/>
            <person name="Lin S.S."/>
            <person name="Lindquist E."/>
            <person name="Lipzen A.M."/>
            <person name="Lu C.W."/>
            <person name="De Luna E."/>
            <person name="Martienssen R.A."/>
            <person name="Minamino N."/>
            <person name="Mizutani M."/>
            <person name="Mizutani M."/>
            <person name="Mochizuki N."/>
            <person name="Monte I."/>
            <person name="Mosher R."/>
            <person name="Nagasaki H."/>
            <person name="Nakagami H."/>
            <person name="Naramoto S."/>
            <person name="Nishitani K."/>
            <person name="Ohtani M."/>
            <person name="Okamoto T."/>
            <person name="Okumura M."/>
            <person name="Phillips J."/>
            <person name="Pollak B."/>
            <person name="Reinders A."/>
            <person name="Rovekamp M."/>
            <person name="Sano R."/>
            <person name="Sawa S."/>
            <person name="Schmid M.W."/>
            <person name="Shirakawa M."/>
            <person name="Solano R."/>
            <person name="Spunde A."/>
            <person name="Suetsugu N."/>
            <person name="Sugano S."/>
            <person name="Sugiyama A."/>
            <person name="Sun R."/>
            <person name="Suzuki Y."/>
            <person name="Takenaka M."/>
            <person name="Takezawa D."/>
            <person name="Tomogane H."/>
            <person name="Tsuzuki M."/>
            <person name="Ueda T."/>
            <person name="Umeda M."/>
            <person name="Ward J.M."/>
            <person name="Watanabe Y."/>
            <person name="Yazaki K."/>
            <person name="Yokoyama R."/>
            <person name="Yoshitake Y."/>
            <person name="Yotsui I."/>
            <person name="Zachgo S."/>
            <person name="Schmutz J."/>
        </authorList>
    </citation>
    <scope>NUCLEOTIDE SEQUENCE [LARGE SCALE GENOMIC DNA]</scope>
    <source>
        <strain evidence="14">Tak-1</strain>
    </source>
</reference>
<gene>
    <name evidence="13" type="ORF">MARPO_0014s0102</name>
</gene>
<dbReference type="EMBL" id="KZ772686">
    <property type="protein sequence ID" value="PTQ45570.1"/>
    <property type="molecule type" value="Genomic_DNA"/>
</dbReference>
<dbReference type="PROSITE" id="PS50893">
    <property type="entry name" value="ABC_TRANSPORTER_2"/>
    <property type="match status" value="2"/>
</dbReference>
<comment type="similarity">
    <text evidence="2">Belongs to the ABC transporter superfamily. ABCG family. PDR (TC 3.A.1.205) subfamily.</text>
</comment>
<keyword evidence="8 10" id="KW-0472">Membrane</keyword>
<feature type="transmembrane region" description="Helical" evidence="10">
    <location>
        <begin position="859"/>
        <end position="877"/>
    </location>
</feature>